<keyword evidence="1" id="KW-1133">Transmembrane helix</keyword>
<keyword evidence="4" id="KW-1185">Reference proteome</keyword>
<keyword evidence="1" id="KW-0472">Membrane</keyword>
<evidence type="ECO:0000313" key="4">
    <source>
        <dbReference type="Proteomes" id="UP000788426"/>
    </source>
</evidence>
<evidence type="ECO:0000256" key="1">
    <source>
        <dbReference type="SAM" id="Phobius"/>
    </source>
</evidence>
<reference evidence="3 4" key="1">
    <citation type="submission" date="2021-07" db="EMBL/GenBank/DDBJ databases">
        <title>Genomic diversity and antimicrobial resistance of Prevotella spp. isolated from chronic lung disease airways.</title>
        <authorList>
            <person name="Webb K.A."/>
            <person name="Olagoke O.S."/>
            <person name="Baird T."/>
            <person name="Neill J."/>
            <person name="Pham A."/>
            <person name="Wells T.J."/>
            <person name="Ramsay K.A."/>
            <person name="Bell S.C."/>
            <person name="Sarovich D.S."/>
            <person name="Price E.P."/>
        </authorList>
    </citation>
    <scope>NUCLEOTIDE SEQUENCE [LARGE SCALE GENOMIC DNA]</scope>
    <source>
        <strain evidence="3 4">SCHI0011.S.12</strain>
    </source>
</reference>
<evidence type="ECO:0000313" key="3">
    <source>
        <dbReference type="EMBL" id="MBW4769472.1"/>
    </source>
</evidence>
<dbReference type="RefSeq" id="WP_219481368.1">
    <property type="nucleotide sequence ID" value="NZ_JAHXCT010000004.1"/>
</dbReference>
<protein>
    <submittedName>
        <fullName evidence="3">DUF58 domain-containing protein</fullName>
    </submittedName>
</protein>
<comment type="caution">
    <text evidence="3">The sequence shown here is derived from an EMBL/GenBank/DDBJ whole genome shotgun (WGS) entry which is preliminary data.</text>
</comment>
<dbReference type="EMBL" id="JAHXCT010000004">
    <property type="protein sequence ID" value="MBW4769472.1"/>
    <property type="molecule type" value="Genomic_DNA"/>
</dbReference>
<dbReference type="PANTHER" id="PTHR33608">
    <property type="entry name" value="BLL2464 PROTEIN"/>
    <property type="match status" value="1"/>
</dbReference>
<evidence type="ECO:0000259" key="2">
    <source>
        <dbReference type="Pfam" id="PF01882"/>
    </source>
</evidence>
<dbReference type="InterPro" id="IPR002881">
    <property type="entry name" value="DUF58"/>
</dbReference>
<feature type="domain" description="DUF58" evidence="2">
    <location>
        <begin position="198"/>
        <end position="363"/>
    </location>
</feature>
<sequence length="437" mass="51267">MFLTLRFYIAMGIIIVMFSLSYSLPWLFNISWFTLLALIGFMLIDFVSLYYKKAIKAQRKCNNRFSNGDENKVVIEIENKYIFPVSIEVIDEIPVVFQRRDVLFKIKIKKAETKDLVYHLKPFKRGAYQFDVIHAYTSSPIGLIQRGYHFKQIETVKVYPSYKQLHQYELMAINNKITDQGIKRIRKIGNNTDFEHIKEYVKGDEYRSMNWKASARRGQLMVNVYQDERSQSIFNVIDKGRVMQQAFEKMTLLDYAINASLVLSYIAMNKDDKVGLITFDKEVNTFLPATKKKTQMQEIQERLYNEKNTFGESDFSNLCIGVNRLVNKRSLFILYTNFINLSSLQRQLPYIIQLAQHHRVLVVFFEDNEMIDQSKETPTDVQGYYTQAMLYKGIQEKHSLVTHLKNHGVLTLLTSPDKLTADVINKYLDIKQRNMLT</sequence>
<feature type="transmembrane region" description="Helical" evidence="1">
    <location>
        <begin position="7"/>
        <end position="24"/>
    </location>
</feature>
<name>A0ABS6YD59_9BACT</name>
<accession>A0ABS6YD59</accession>
<feature type="transmembrane region" description="Helical" evidence="1">
    <location>
        <begin position="30"/>
        <end position="51"/>
    </location>
</feature>
<dbReference type="Pfam" id="PF01882">
    <property type="entry name" value="DUF58"/>
    <property type="match status" value="1"/>
</dbReference>
<proteinExistence type="predicted"/>
<dbReference type="Proteomes" id="UP000788426">
    <property type="component" value="Unassembled WGS sequence"/>
</dbReference>
<gene>
    <name evidence="3" type="ORF">KZO38_06810</name>
</gene>
<dbReference type="PANTHER" id="PTHR33608:SF3">
    <property type="entry name" value="SLR2013 PROTEIN"/>
    <property type="match status" value="1"/>
</dbReference>
<keyword evidence="1" id="KW-0812">Transmembrane</keyword>
<organism evidence="3 4">
    <name type="scientific">Hoylesella nanceiensis</name>
    <dbReference type="NCBI Taxonomy" id="425941"/>
    <lineage>
        <taxon>Bacteria</taxon>
        <taxon>Pseudomonadati</taxon>
        <taxon>Bacteroidota</taxon>
        <taxon>Bacteroidia</taxon>
        <taxon>Bacteroidales</taxon>
        <taxon>Prevotellaceae</taxon>
        <taxon>Hoylesella</taxon>
    </lineage>
</organism>